<dbReference type="PANTHER" id="PTHR22916:SF3">
    <property type="entry name" value="UDP-GLCNAC:BETAGAL BETA-1,3-N-ACETYLGLUCOSAMINYLTRANSFERASE-LIKE PROTEIN 1"/>
    <property type="match status" value="1"/>
</dbReference>
<evidence type="ECO:0000259" key="1">
    <source>
        <dbReference type="Pfam" id="PF00535"/>
    </source>
</evidence>
<name>A0ABX8SJQ1_9ACTN</name>
<reference evidence="2 3" key="1">
    <citation type="submission" date="2021-07" db="EMBL/GenBank/DDBJ databases">
        <title>complete genome sequencing of Tessaracoccus sp.J1M15.</title>
        <authorList>
            <person name="Bae J.-W."/>
            <person name="Kim D.-y."/>
        </authorList>
    </citation>
    <scope>NUCLEOTIDE SEQUENCE [LARGE SCALE GENOMIC DNA]</scope>
    <source>
        <strain evidence="2 3">J1M15</strain>
    </source>
</reference>
<proteinExistence type="predicted"/>
<accession>A0ABX8SJQ1</accession>
<dbReference type="InterPro" id="IPR001173">
    <property type="entry name" value="Glyco_trans_2-like"/>
</dbReference>
<sequence length="440" mass="49772">MPLLSVIVTSYNIQDYLRAALDSILAQTLRDIEVIVVDDGSTDASPDIIRDYAARDPRIVPVIRGVRSPGGVATAANAGLDVATGTYVGFADGDDLYDPTMFEKLVGAAVENNSDLVMCNYRLFSDASGDASWPVDGVGSAGSVGALKLDAPADEHRWVELARDSYELDDDLRHTLLRFVAVPWRKLYRRQLLEEHAIRFPVGDYFFEDNPFHWFALLHADSISLVREVLCLHRVARAGQTMATADERLLRIFQHHATIHAFLEETDRRDEFAPTLLGWAISQLEWISRKAPRKLHRELYDAVVEVFDRYSEAEVLQALAEGRKGRRTRNLSIALARRNYARFAEVLRTEEDRRYALPIRLLNHLRYSGVRQTATMSVRYARQRFRVSGQLSAAVNRLTPRRESVTNEHLLFALASLEDRLDRIESQLDSPDVAERSPVA</sequence>
<dbReference type="EC" id="2.4.-.-" evidence="2"/>
<keyword evidence="3" id="KW-1185">Reference proteome</keyword>
<evidence type="ECO:0000313" key="2">
    <source>
        <dbReference type="EMBL" id="QXT63109.1"/>
    </source>
</evidence>
<dbReference type="GO" id="GO:0016757">
    <property type="term" value="F:glycosyltransferase activity"/>
    <property type="evidence" value="ECO:0007669"/>
    <property type="project" value="UniProtKB-KW"/>
</dbReference>
<keyword evidence="2" id="KW-0808">Transferase</keyword>
<gene>
    <name evidence="2" type="ORF">KDB89_01050</name>
</gene>
<dbReference type="PANTHER" id="PTHR22916">
    <property type="entry name" value="GLYCOSYLTRANSFERASE"/>
    <property type="match status" value="1"/>
</dbReference>
<dbReference type="Pfam" id="PF00535">
    <property type="entry name" value="Glycos_transf_2"/>
    <property type="match status" value="1"/>
</dbReference>
<protein>
    <submittedName>
        <fullName evidence="2">Glycosyltransferase</fullName>
        <ecNumber evidence="2">2.4.-.-</ecNumber>
    </submittedName>
</protein>
<dbReference type="CDD" id="cd00761">
    <property type="entry name" value="Glyco_tranf_GTA_type"/>
    <property type="match status" value="1"/>
</dbReference>
<feature type="domain" description="Glycosyltransferase 2-like" evidence="1">
    <location>
        <begin position="5"/>
        <end position="135"/>
    </location>
</feature>
<organism evidence="2 3">
    <name type="scientific">Tessaracoccus palaemonis</name>
    <dbReference type="NCBI Taxonomy" id="2829499"/>
    <lineage>
        <taxon>Bacteria</taxon>
        <taxon>Bacillati</taxon>
        <taxon>Actinomycetota</taxon>
        <taxon>Actinomycetes</taxon>
        <taxon>Propionibacteriales</taxon>
        <taxon>Propionibacteriaceae</taxon>
        <taxon>Tessaracoccus</taxon>
    </lineage>
</organism>
<dbReference type="Proteomes" id="UP000824504">
    <property type="component" value="Chromosome"/>
</dbReference>
<dbReference type="EMBL" id="CP079216">
    <property type="protein sequence ID" value="QXT63109.1"/>
    <property type="molecule type" value="Genomic_DNA"/>
</dbReference>
<evidence type="ECO:0000313" key="3">
    <source>
        <dbReference type="Proteomes" id="UP000824504"/>
    </source>
</evidence>
<dbReference type="RefSeq" id="WP_219082693.1">
    <property type="nucleotide sequence ID" value="NZ_CP079216.1"/>
</dbReference>
<keyword evidence="2" id="KW-0328">Glycosyltransferase</keyword>